<dbReference type="InterPro" id="IPR013656">
    <property type="entry name" value="PAS_4"/>
</dbReference>
<proteinExistence type="predicted"/>
<evidence type="ECO:0000259" key="3">
    <source>
        <dbReference type="PROSITE" id="PS50887"/>
    </source>
</evidence>
<dbReference type="PROSITE" id="PS50113">
    <property type="entry name" value="PAC"/>
    <property type="match status" value="1"/>
</dbReference>
<dbReference type="Gene3D" id="3.30.450.20">
    <property type="entry name" value="PAS domain"/>
    <property type="match status" value="2"/>
</dbReference>
<dbReference type="SMART" id="SM00091">
    <property type="entry name" value="PAS"/>
    <property type="match status" value="2"/>
</dbReference>
<sequence length="425" mass="45222">MDAEEQERAPSAPDVDATVLLDALPDPVVVIGTDATLRWANAAAEAAFGWRRVEWLGRDLSELVHPDDLSTALLALESVQGKPIGELMEIRVADATGTYRRVELRGRAAVQLPGTGGVVLSVRDVTDRRRWELAAGDHTALAAVLDALPTIALVLTPDGRIRSTNRAFTRMLGHPLDDVVGRPLTDFVTIASTLVLSDQLLVVADGSGRVSFEVEMLAADGSTRPTSLTIVDLVDDGAVDGLVATATDITELVDARERLRHAATHDDLTGLPNRPSIAQHLRAALADAEADGGTVGVVLVDVDRFKAINDRHGHMVGDAVLVEIAARLHDAARDAGLVGRLGSDEFVVVCPGATADGVERVIDMLHWAMRTPIEVAVDRAGVSVQIRVGVSAGSVLGAPGEDPDELLARVDASMYRSKLRRRAKR</sequence>
<organism evidence="4 5">
    <name type="scientific">Actinomarinicola tropica</name>
    <dbReference type="NCBI Taxonomy" id="2789776"/>
    <lineage>
        <taxon>Bacteria</taxon>
        <taxon>Bacillati</taxon>
        <taxon>Actinomycetota</taxon>
        <taxon>Acidimicrobiia</taxon>
        <taxon>Acidimicrobiales</taxon>
        <taxon>Iamiaceae</taxon>
        <taxon>Actinomarinicola</taxon>
    </lineage>
</organism>
<feature type="domain" description="PAS" evidence="1">
    <location>
        <begin position="20"/>
        <end position="68"/>
    </location>
</feature>
<dbReference type="PROSITE" id="PS50887">
    <property type="entry name" value="GGDEF"/>
    <property type="match status" value="1"/>
</dbReference>
<keyword evidence="5" id="KW-1185">Reference proteome</keyword>
<dbReference type="AlphaFoldDB" id="A0A5Q2RMF8"/>
<dbReference type="PANTHER" id="PTHR44757:SF2">
    <property type="entry name" value="BIOFILM ARCHITECTURE MAINTENANCE PROTEIN MBAA"/>
    <property type="match status" value="1"/>
</dbReference>
<dbReference type="EMBL" id="CP045851">
    <property type="protein sequence ID" value="QGG95050.1"/>
    <property type="molecule type" value="Genomic_DNA"/>
</dbReference>
<dbReference type="NCBIfam" id="TIGR00254">
    <property type="entry name" value="GGDEF"/>
    <property type="match status" value="1"/>
</dbReference>
<dbReference type="InterPro" id="IPR013767">
    <property type="entry name" value="PAS_fold"/>
</dbReference>
<dbReference type="InterPro" id="IPR052155">
    <property type="entry name" value="Biofilm_reg_signaling"/>
</dbReference>
<dbReference type="InterPro" id="IPR000160">
    <property type="entry name" value="GGDEF_dom"/>
</dbReference>
<dbReference type="InterPro" id="IPR000014">
    <property type="entry name" value="PAS"/>
</dbReference>
<dbReference type="Proteomes" id="UP000334019">
    <property type="component" value="Chromosome"/>
</dbReference>
<dbReference type="InterPro" id="IPR035965">
    <property type="entry name" value="PAS-like_dom_sf"/>
</dbReference>
<name>A0A5Q2RMF8_9ACTN</name>
<dbReference type="PROSITE" id="PS50112">
    <property type="entry name" value="PAS"/>
    <property type="match status" value="2"/>
</dbReference>
<accession>A0A5Q2RMF8</accession>
<dbReference type="GO" id="GO:0006355">
    <property type="term" value="P:regulation of DNA-templated transcription"/>
    <property type="evidence" value="ECO:0007669"/>
    <property type="project" value="InterPro"/>
</dbReference>
<dbReference type="SMART" id="SM00086">
    <property type="entry name" value="PAC"/>
    <property type="match status" value="2"/>
</dbReference>
<dbReference type="CDD" id="cd01949">
    <property type="entry name" value="GGDEF"/>
    <property type="match status" value="1"/>
</dbReference>
<evidence type="ECO:0000259" key="1">
    <source>
        <dbReference type="PROSITE" id="PS50112"/>
    </source>
</evidence>
<dbReference type="SUPFAM" id="SSF55073">
    <property type="entry name" value="Nucleotide cyclase"/>
    <property type="match status" value="1"/>
</dbReference>
<protein>
    <submittedName>
        <fullName evidence="4">Diguanylate cyclase</fullName>
    </submittedName>
</protein>
<evidence type="ECO:0000313" key="4">
    <source>
        <dbReference type="EMBL" id="QGG95050.1"/>
    </source>
</evidence>
<feature type="domain" description="PAS" evidence="1">
    <location>
        <begin position="137"/>
        <end position="188"/>
    </location>
</feature>
<dbReference type="Pfam" id="PF00989">
    <property type="entry name" value="PAS"/>
    <property type="match status" value="1"/>
</dbReference>
<dbReference type="SMART" id="SM00267">
    <property type="entry name" value="GGDEF"/>
    <property type="match status" value="1"/>
</dbReference>
<dbReference type="KEGG" id="atq:GH723_07985"/>
<evidence type="ECO:0000259" key="2">
    <source>
        <dbReference type="PROSITE" id="PS50113"/>
    </source>
</evidence>
<dbReference type="Pfam" id="PF08448">
    <property type="entry name" value="PAS_4"/>
    <property type="match status" value="1"/>
</dbReference>
<dbReference type="InterPro" id="IPR029787">
    <property type="entry name" value="Nucleotide_cyclase"/>
</dbReference>
<dbReference type="InterPro" id="IPR000700">
    <property type="entry name" value="PAS-assoc_C"/>
</dbReference>
<dbReference type="SUPFAM" id="SSF55785">
    <property type="entry name" value="PYP-like sensor domain (PAS domain)"/>
    <property type="match status" value="2"/>
</dbReference>
<dbReference type="RefSeq" id="WP_153759158.1">
    <property type="nucleotide sequence ID" value="NZ_CP045851.1"/>
</dbReference>
<dbReference type="Gene3D" id="3.30.70.270">
    <property type="match status" value="1"/>
</dbReference>
<dbReference type="InterPro" id="IPR043128">
    <property type="entry name" value="Rev_trsase/Diguanyl_cyclase"/>
</dbReference>
<reference evidence="4 5" key="1">
    <citation type="submission" date="2019-11" db="EMBL/GenBank/DDBJ databases">
        <authorList>
            <person name="He Y."/>
        </authorList>
    </citation>
    <scope>NUCLEOTIDE SEQUENCE [LARGE SCALE GENOMIC DNA]</scope>
    <source>
        <strain evidence="4 5">SCSIO 58843</strain>
    </source>
</reference>
<dbReference type="NCBIfam" id="TIGR00229">
    <property type="entry name" value="sensory_box"/>
    <property type="match status" value="2"/>
</dbReference>
<feature type="domain" description="GGDEF" evidence="3">
    <location>
        <begin position="293"/>
        <end position="425"/>
    </location>
</feature>
<dbReference type="CDD" id="cd00130">
    <property type="entry name" value="PAS"/>
    <property type="match status" value="2"/>
</dbReference>
<dbReference type="InterPro" id="IPR001610">
    <property type="entry name" value="PAC"/>
</dbReference>
<gene>
    <name evidence="4" type="ORF">GH723_07985</name>
</gene>
<dbReference type="Pfam" id="PF00990">
    <property type="entry name" value="GGDEF"/>
    <property type="match status" value="1"/>
</dbReference>
<dbReference type="PANTHER" id="PTHR44757">
    <property type="entry name" value="DIGUANYLATE CYCLASE DGCP"/>
    <property type="match status" value="1"/>
</dbReference>
<evidence type="ECO:0000313" key="5">
    <source>
        <dbReference type="Proteomes" id="UP000334019"/>
    </source>
</evidence>
<feature type="domain" description="PAC" evidence="2">
    <location>
        <begin position="210"/>
        <end position="261"/>
    </location>
</feature>